<gene>
    <name evidence="5" type="ORF">L1049_004365</name>
</gene>
<evidence type="ECO:0000256" key="3">
    <source>
        <dbReference type="SAM" id="MobiDB-lite"/>
    </source>
</evidence>
<feature type="region of interest" description="Disordered" evidence="3">
    <location>
        <begin position="180"/>
        <end position="200"/>
    </location>
</feature>
<evidence type="ECO:0000313" key="6">
    <source>
        <dbReference type="Proteomes" id="UP001415857"/>
    </source>
</evidence>
<evidence type="ECO:0000256" key="1">
    <source>
        <dbReference type="ARBA" id="ARBA00022737"/>
    </source>
</evidence>
<dbReference type="PROSITE" id="PS51671">
    <property type="entry name" value="ACT"/>
    <property type="match status" value="3"/>
</dbReference>
<dbReference type="AlphaFoldDB" id="A0AAP0RSE3"/>
<sequence length="637" mass="71581">MGITFSTSISDLLTSCLGFLAKPTQYICELEGNLDDLQSSLEKLSNLKFEVKERIKVVVERGQTNSRQLEEIQEWLLNVEVMEAVVNELINDGTREIEKRCLSGCCPRDSSGCSLKNCRSIYKLGKNVAKKMEDVDTLYEQGQRSRVVAERLALTPAADETPSEPTMVLDQDRISDMVSGRPPSKLMDEKPNQPTLGSKRGGLLEVLPLAPLDEPTEPTLDLEEDTIMGFSQDMDDEYIKLIRRLNAPTVQIDNETCKNATVIRVDSANKHHILVEVVQLLTDLNLIITKVKISSDDGWFTDIFNVTHQNGNKIRDEMILEYIRESLEPDSWFLSSLRDSKGVKPSMDHTSIEFTGYDRPGLLSEVSAVLTNLKCNVVNAEVWTHNTWAAAAMQITDEETGSAITDPERLSKIKQRLCKVLNNSNKIRAAKTMVADGVTHTGERLHQMMSADSDHYKQADVDGLDKKQRPKVNVVNDKDYLVVTLQSKGRQKLLFDTVCALTDMEYVVYGANIYMDAEGLETYQEYHIRHIDGSPVKSDTERQKLIKCLEATIERRVSEGVKLVLSATDRVGLLYDVTRIFQEKNLNITRAEVRTREGKAVDTFYVRDSSGCPVDERTLDSIRQAIGQAILHVNGLS</sequence>
<dbReference type="PANTHER" id="PTHR31096">
    <property type="entry name" value="ACT DOMAIN-CONTAINING PROTEIN ACR4-RELATED"/>
    <property type="match status" value="1"/>
</dbReference>
<dbReference type="Proteomes" id="UP001415857">
    <property type="component" value="Unassembled WGS sequence"/>
</dbReference>
<keyword evidence="1 2" id="KW-0677">Repeat</keyword>
<feature type="domain" description="ACT" evidence="4">
    <location>
        <begin position="351"/>
        <end position="432"/>
    </location>
</feature>
<dbReference type="InterPro" id="IPR045865">
    <property type="entry name" value="ACT-like_dom_sf"/>
</dbReference>
<dbReference type="Gene3D" id="3.30.70.260">
    <property type="match status" value="2"/>
</dbReference>
<organism evidence="5 6">
    <name type="scientific">Liquidambar formosana</name>
    <name type="common">Formosan gum</name>
    <dbReference type="NCBI Taxonomy" id="63359"/>
    <lineage>
        <taxon>Eukaryota</taxon>
        <taxon>Viridiplantae</taxon>
        <taxon>Streptophyta</taxon>
        <taxon>Embryophyta</taxon>
        <taxon>Tracheophyta</taxon>
        <taxon>Spermatophyta</taxon>
        <taxon>Magnoliopsida</taxon>
        <taxon>eudicotyledons</taxon>
        <taxon>Gunneridae</taxon>
        <taxon>Pentapetalae</taxon>
        <taxon>Saxifragales</taxon>
        <taxon>Altingiaceae</taxon>
        <taxon>Liquidambar</taxon>
    </lineage>
</organism>
<dbReference type="PANTHER" id="PTHR31096:SF22">
    <property type="entry name" value="ACT DOMAIN-CONTAINING PROTEIN ACR4"/>
    <property type="match status" value="1"/>
</dbReference>
<proteinExistence type="predicted"/>
<dbReference type="EMBL" id="JBBPBK010000007">
    <property type="protein sequence ID" value="KAK9281462.1"/>
    <property type="molecule type" value="Genomic_DNA"/>
</dbReference>
<feature type="domain" description="ACT" evidence="4">
    <location>
        <begin position="262"/>
        <end position="341"/>
    </location>
</feature>
<dbReference type="SUPFAM" id="SSF55021">
    <property type="entry name" value="ACT-like"/>
    <property type="match status" value="3"/>
</dbReference>
<evidence type="ECO:0000256" key="2">
    <source>
        <dbReference type="RuleBase" id="RU369043"/>
    </source>
</evidence>
<evidence type="ECO:0000313" key="5">
    <source>
        <dbReference type="EMBL" id="KAK9281462.1"/>
    </source>
</evidence>
<protein>
    <recommendedName>
        <fullName evidence="2">ACT domain-containing protein ACR</fullName>
    </recommendedName>
    <alternativeName>
        <fullName evidence="2">Protein ACT DOMAIN REPEATS</fullName>
    </alternativeName>
</protein>
<comment type="caution">
    <text evidence="5">The sequence shown here is derived from an EMBL/GenBank/DDBJ whole genome shotgun (WGS) entry which is preliminary data.</text>
</comment>
<dbReference type="Pfam" id="PF01842">
    <property type="entry name" value="ACT"/>
    <property type="match status" value="2"/>
</dbReference>
<keyword evidence="6" id="KW-1185">Reference proteome</keyword>
<dbReference type="InterPro" id="IPR040217">
    <property type="entry name" value="ACR1-12"/>
</dbReference>
<accession>A0AAP0RSE3</accession>
<name>A0AAP0RSE3_LIQFO</name>
<evidence type="ECO:0000259" key="4">
    <source>
        <dbReference type="PROSITE" id="PS51671"/>
    </source>
</evidence>
<comment type="function">
    <text evidence="2">Binds amino acids.</text>
</comment>
<dbReference type="InterPro" id="IPR002912">
    <property type="entry name" value="ACT_dom"/>
</dbReference>
<feature type="domain" description="ACT" evidence="4">
    <location>
        <begin position="562"/>
        <end position="637"/>
    </location>
</feature>
<reference evidence="5 6" key="1">
    <citation type="journal article" date="2024" name="Plant J.">
        <title>Genome sequences and population genomics reveal climatic adaptation and genomic divergence between two closely related sweetgum species.</title>
        <authorList>
            <person name="Xu W.Q."/>
            <person name="Ren C.Q."/>
            <person name="Zhang X.Y."/>
            <person name="Comes H.P."/>
            <person name="Liu X.H."/>
            <person name="Li Y.G."/>
            <person name="Kettle C.J."/>
            <person name="Jalonen R."/>
            <person name="Gaisberger H."/>
            <person name="Ma Y.Z."/>
            <person name="Qiu Y.X."/>
        </authorList>
    </citation>
    <scope>NUCLEOTIDE SEQUENCE [LARGE SCALE GENOMIC DNA]</scope>
    <source>
        <strain evidence="5">Hangzhou</strain>
    </source>
</reference>
<dbReference type="GO" id="GO:0016597">
    <property type="term" value="F:amino acid binding"/>
    <property type="evidence" value="ECO:0007669"/>
    <property type="project" value="UniProtKB-UniRule"/>
</dbReference>